<dbReference type="Proteomes" id="UP000017559">
    <property type="component" value="Unassembled WGS sequence"/>
</dbReference>
<name>V2YU87_MONRO</name>
<comment type="caution">
    <text evidence="1">The sequence shown here is derived from an EMBL/GenBank/DDBJ whole genome shotgun (WGS) entry which is preliminary data.</text>
</comment>
<evidence type="ECO:0000313" key="2">
    <source>
        <dbReference type="Proteomes" id="UP000017559"/>
    </source>
</evidence>
<evidence type="ECO:0000313" key="1">
    <source>
        <dbReference type="EMBL" id="ESK95214.1"/>
    </source>
</evidence>
<accession>V2YU87</accession>
<dbReference type="AlphaFoldDB" id="V2YU87"/>
<keyword evidence="2" id="KW-1185">Reference proteome</keyword>
<dbReference type="EMBL" id="AWSO01000101">
    <property type="protein sequence ID" value="ESK95214.1"/>
    <property type="molecule type" value="Genomic_DNA"/>
</dbReference>
<proteinExistence type="predicted"/>
<sequence length="99" mass="11277">MSDCRIWHRAAARREDALRHLKYSASKKSQYVPHTSRAPPIPRPHRHDGLLDGLLSLAVASRVAFIIATMKMFEMLFLAISHIPNDKGASDIERRDLVF</sequence>
<dbReference type="HOGENOM" id="CLU_2320964_0_0_1"/>
<dbReference type="KEGG" id="mrr:Moror_3972"/>
<organism evidence="1 2">
    <name type="scientific">Moniliophthora roreri (strain MCA 2997)</name>
    <name type="common">Cocoa frosty pod rot fungus</name>
    <name type="synonym">Crinipellis roreri</name>
    <dbReference type="NCBI Taxonomy" id="1381753"/>
    <lineage>
        <taxon>Eukaryota</taxon>
        <taxon>Fungi</taxon>
        <taxon>Dikarya</taxon>
        <taxon>Basidiomycota</taxon>
        <taxon>Agaricomycotina</taxon>
        <taxon>Agaricomycetes</taxon>
        <taxon>Agaricomycetidae</taxon>
        <taxon>Agaricales</taxon>
        <taxon>Marasmiineae</taxon>
        <taxon>Marasmiaceae</taxon>
        <taxon>Moniliophthora</taxon>
    </lineage>
</organism>
<gene>
    <name evidence="1" type="ORF">Moror_3972</name>
</gene>
<protein>
    <submittedName>
        <fullName evidence="1">Uncharacterized protein</fullName>
    </submittedName>
</protein>
<reference evidence="1 2" key="1">
    <citation type="journal article" date="2014" name="BMC Genomics">
        <title>Genome and secretome analysis of the hemibiotrophic fungal pathogen, Moniliophthora roreri, which causes frosty pod rot disease of cacao: mechanisms of the biotrophic and necrotrophic phases.</title>
        <authorList>
            <person name="Meinhardt L.W."/>
            <person name="Costa G.G.L."/>
            <person name="Thomazella D.P.T."/>
            <person name="Teixeira P.J.P.L."/>
            <person name="Carazzolle M.F."/>
            <person name="Schuster S.C."/>
            <person name="Carlson J.E."/>
            <person name="Guiltinan M.J."/>
            <person name="Mieczkowski P."/>
            <person name="Farmer A."/>
            <person name="Ramaraj T."/>
            <person name="Crozier J."/>
            <person name="Davis R.E."/>
            <person name="Shao J."/>
            <person name="Melnick R.L."/>
            <person name="Pereira G.A.G."/>
            <person name="Bailey B.A."/>
        </authorList>
    </citation>
    <scope>NUCLEOTIDE SEQUENCE [LARGE SCALE GENOMIC DNA]</scope>
    <source>
        <strain evidence="1 2">MCA 2997</strain>
    </source>
</reference>